<accession>A0A3G8XU10</accession>
<dbReference type="RefSeq" id="WP_125021423.1">
    <property type="nucleotide sequence ID" value="NZ_CP034159.1"/>
</dbReference>
<dbReference type="AlphaFoldDB" id="A0A3G8XU10"/>
<dbReference type="OrthoDB" id="1253310at2"/>
<keyword evidence="4" id="KW-1185">Reference proteome</keyword>
<name>A0A3G8XU10_9FLAO</name>
<evidence type="ECO:0000256" key="2">
    <source>
        <dbReference type="SAM" id="Phobius"/>
    </source>
</evidence>
<keyword evidence="2" id="KW-0472">Membrane</keyword>
<gene>
    <name evidence="3" type="ORF">EIB73_00035</name>
</gene>
<sequence length="222" mass="25573">MVKKSVLSKLSDLELEKYLEKDNRFVPEAVQIAVQILEERGRIFNDVEKADIQNIIQNKIDSEEQKLKDEQEDLKDHITDDPSAIALHSKTLIWTSSLFLGTLFGAILMALNFSTLNKYTSAILTLIFGIIYVPFQYYAYQFIVENNFGNHGKYNSELLPMVLGPAILTLIWVTAMPKRLPYRSKSLLIPAMLAIPIFIIILNNYNDWFSSYFLLDFLNLQK</sequence>
<feature type="transmembrane region" description="Helical" evidence="2">
    <location>
        <begin position="187"/>
        <end position="205"/>
    </location>
</feature>
<evidence type="ECO:0000313" key="4">
    <source>
        <dbReference type="Proteomes" id="UP000270185"/>
    </source>
</evidence>
<feature type="coiled-coil region" evidence="1">
    <location>
        <begin position="53"/>
        <end position="80"/>
    </location>
</feature>
<keyword evidence="2" id="KW-1133">Transmembrane helix</keyword>
<protein>
    <submittedName>
        <fullName evidence="3">Uncharacterized protein</fullName>
    </submittedName>
</protein>
<evidence type="ECO:0000313" key="3">
    <source>
        <dbReference type="EMBL" id="AZI31656.1"/>
    </source>
</evidence>
<proteinExistence type="predicted"/>
<evidence type="ECO:0000256" key="1">
    <source>
        <dbReference type="SAM" id="Coils"/>
    </source>
</evidence>
<keyword evidence="2" id="KW-0812">Transmembrane</keyword>
<dbReference type="Proteomes" id="UP000270185">
    <property type="component" value="Chromosome"/>
</dbReference>
<feature type="transmembrane region" description="Helical" evidence="2">
    <location>
        <begin position="158"/>
        <end position="175"/>
    </location>
</feature>
<reference evidence="4" key="1">
    <citation type="submission" date="2018-11" db="EMBL/GenBank/DDBJ databases">
        <title>Proposal to divide the Flavobacteriaceae and reorganize its genera based on Amino Acid Identity values calculated from whole genome sequences.</title>
        <authorList>
            <person name="Nicholson A.C."/>
            <person name="Gulvik C.A."/>
            <person name="Whitney A.M."/>
            <person name="Humrighouse B.W."/>
            <person name="Bell M."/>
            <person name="Holmes B."/>
            <person name="Steigerwalt A.G."/>
            <person name="Villarma A."/>
            <person name="Sheth M."/>
            <person name="Batra D."/>
            <person name="Pryor J."/>
            <person name="Bernardet J.-F."/>
            <person name="Hugo C."/>
            <person name="Kampfer P."/>
            <person name="Newman J.D."/>
            <person name="McQuiston J.R."/>
        </authorList>
    </citation>
    <scope>NUCLEOTIDE SEQUENCE [LARGE SCALE GENOMIC DNA]</scope>
    <source>
        <strain evidence="4">G0081</strain>
    </source>
</reference>
<feature type="transmembrane region" description="Helical" evidence="2">
    <location>
        <begin position="119"/>
        <end position="138"/>
    </location>
</feature>
<organism evidence="3 4">
    <name type="scientific">Kaistella carnis</name>
    <dbReference type="NCBI Taxonomy" id="1241979"/>
    <lineage>
        <taxon>Bacteria</taxon>
        <taxon>Pseudomonadati</taxon>
        <taxon>Bacteroidota</taxon>
        <taxon>Flavobacteriia</taxon>
        <taxon>Flavobacteriales</taxon>
        <taxon>Weeksellaceae</taxon>
        <taxon>Chryseobacterium group</taxon>
        <taxon>Kaistella</taxon>
    </lineage>
</organism>
<dbReference type="KEGG" id="ccas:EIB73_00035"/>
<keyword evidence="1" id="KW-0175">Coiled coil</keyword>
<dbReference type="EMBL" id="CP034159">
    <property type="protein sequence ID" value="AZI31656.1"/>
    <property type="molecule type" value="Genomic_DNA"/>
</dbReference>
<feature type="transmembrane region" description="Helical" evidence="2">
    <location>
        <begin position="92"/>
        <end position="112"/>
    </location>
</feature>